<dbReference type="EMBL" id="QTSX02006393">
    <property type="protein sequence ID" value="KAJ9055632.1"/>
    <property type="molecule type" value="Genomic_DNA"/>
</dbReference>
<gene>
    <name evidence="1" type="ORF">DSO57_1001617</name>
</gene>
<protein>
    <submittedName>
        <fullName evidence="1">Uncharacterized protein</fullName>
    </submittedName>
</protein>
<accession>A0ACC2S014</accession>
<evidence type="ECO:0000313" key="2">
    <source>
        <dbReference type="Proteomes" id="UP001165960"/>
    </source>
</evidence>
<name>A0ACC2S014_9FUNG</name>
<keyword evidence="2" id="KW-1185">Reference proteome</keyword>
<dbReference type="Proteomes" id="UP001165960">
    <property type="component" value="Unassembled WGS sequence"/>
</dbReference>
<reference evidence="1" key="1">
    <citation type="submission" date="2022-04" db="EMBL/GenBank/DDBJ databases">
        <title>Genome of the entomopathogenic fungus Entomophthora muscae.</title>
        <authorList>
            <person name="Elya C."/>
            <person name="Lovett B.R."/>
            <person name="Lee E."/>
            <person name="Macias A.M."/>
            <person name="Hajek A.E."/>
            <person name="De Bivort B.L."/>
            <person name="Kasson M.T."/>
            <person name="De Fine Licht H.H."/>
            <person name="Stajich J.E."/>
        </authorList>
    </citation>
    <scope>NUCLEOTIDE SEQUENCE</scope>
    <source>
        <strain evidence="1">Berkeley</strain>
    </source>
</reference>
<evidence type="ECO:0000313" key="1">
    <source>
        <dbReference type="EMBL" id="KAJ9055632.1"/>
    </source>
</evidence>
<sequence>MTSSEIPDLPFELILLIGNQIDPIKDKHVLLKFALTCRSCYIEFQPLLNSRIRFKSKSELLNWVGMVNTEASLIPTPTHKSKANQIRELDFSHFRALPPTILDEIAGLVGSVLTSLDLSNIENLTDVNLLMLSKNQGLRSLKLRRNDHITDFGLKLAGRYFKSLNSITLISLKGITAWGLERLCKKCSQIQSFIVKSCPGISERGIRFFTRKFNRPDIQILKLVDLPISVSNLNLMSGWSLNLTWLALSLSPTISIYDIKAFLSKNLVTTGLELNIKYLPVSFVHDAIEPIRTLGLKNLSLRGRDVGAFELYQIIQSWDLQSLQVRPSFSSQQLFRFICSKARFRVVSHR</sequence>
<organism evidence="1 2">
    <name type="scientific">Entomophthora muscae</name>
    <dbReference type="NCBI Taxonomy" id="34485"/>
    <lineage>
        <taxon>Eukaryota</taxon>
        <taxon>Fungi</taxon>
        <taxon>Fungi incertae sedis</taxon>
        <taxon>Zoopagomycota</taxon>
        <taxon>Entomophthoromycotina</taxon>
        <taxon>Entomophthoromycetes</taxon>
        <taxon>Entomophthorales</taxon>
        <taxon>Entomophthoraceae</taxon>
        <taxon>Entomophthora</taxon>
    </lineage>
</organism>
<proteinExistence type="predicted"/>
<comment type="caution">
    <text evidence="1">The sequence shown here is derived from an EMBL/GenBank/DDBJ whole genome shotgun (WGS) entry which is preliminary data.</text>
</comment>